<evidence type="ECO:0000256" key="8">
    <source>
        <dbReference type="ARBA" id="ARBA00025193"/>
    </source>
</evidence>
<evidence type="ECO:0000313" key="12">
    <source>
        <dbReference type="Proteomes" id="UP000316759"/>
    </source>
</evidence>
<evidence type="ECO:0000256" key="3">
    <source>
        <dbReference type="ARBA" id="ARBA00013634"/>
    </source>
</evidence>
<comment type="caution">
    <text evidence="11">The sequence shown here is derived from an EMBL/GenBank/DDBJ whole genome shotgun (WGS) entry which is preliminary data.</text>
</comment>
<evidence type="ECO:0000256" key="7">
    <source>
        <dbReference type="ARBA" id="ARBA00023242"/>
    </source>
</evidence>
<keyword evidence="6" id="KW-0804">Transcription</keyword>
<dbReference type="AlphaFoldDB" id="A0A504Z200"/>
<dbReference type="GO" id="GO:0033566">
    <property type="term" value="P:gamma-tubulin complex localization"/>
    <property type="evidence" value="ECO:0007669"/>
    <property type="project" value="InterPro"/>
</dbReference>
<sequence>MEHRTVLVKKLKIGSLFDMYTPTVQDEPLTLNEEDALNNLRREFSSITSTALLNQLEKDCSLDTLSFSDEHNTLEEVIQIVPDRSPELMPLNTFTHLPQNDMKSMSRTSLLGLLDRVPSPSVDLSYNIHPGDSNETLTKPIDLLVTIGVYKPVPISHMDLCTQAHYMTMAQRLVLLASQSLAVLKDAIRCPQDKVWLGDCSNALDDSTLHVAAEKLYTSSYFFIEGTFYDDLRNLQNKTLSSSLIGWAKTKQELDSLGPFTQTTMETTMLRDLSVYIGKPYFYVHQGNCEHAIVFLDVQLHGAHACQDPSMYPILTGRCYLRPVHCAICRRLNARWFSSNTGTLLPSDPCPLCGSYSLSRHGNLLDFVIGRVTKVANINHPKSTDGTGQMLSSETFGLVQEISNLLNTELDPEELLICMKLIESGIDPTGLALLVHNAKQKTDA</sequence>
<accession>A0A504Z200</accession>
<name>A0A504Z200_FASGI</name>
<comment type="similarity">
    <text evidence="2">Belongs to the SNAPC3/SRD2 family.</text>
</comment>
<dbReference type="PANTHER" id="PTHR13421">
    <property type="entry name" value="SNRNA-ACTIVATING PROTEIN COMPLEX SUBUNIT 3"/>
    <property type="match status" value="1"/>
</dbReference>
<keyword evidence="5" id="KW-0238">DNA-binding</keyword>
<evidence type="ECO:0000256" key="5">
    <source>
        <dbReference type="ARBA" id="ARBA00023125"/>
    </source>
</evidence>
<organism evidence="11 12">
    <name type="scientific">Fasciola gigantica</name>
    <name type="common">Giant liver fluke</name>
    <dbReference type="NCBI Taxonomy" id="46835"/>
    <lineage>
        <taxon>Eukaryota</taxon>
        <taxon>Metazoa</taxon>
        <taxon>Spiralia</taxon>
        <taxon>Lophotrochozoa</taxon>
        <taxon>Platyhelminthes</taxon>
        <taxon>Trematoda</taxon>
        <taxon>Digenea</taxon>
        <taxon>Plagiorchiida</taxon>
        <taxon>Echinostomata</taxon>
        <taxon>Echinostomatoidea</taxon>
        <taxon>Fasciolidae</taxon>
        <taxon>Fasciola</taxon>
    </lineage>
</organism>
<evidence type="ECO:0000256" key="6">
    <source>
        <dbReference type="ARBA" id="ARBA00023163"/>
    </source>
</evidence>
<evidence type="ECO:0000313" key="11">
    <source>
        <dbReference type="EMBL" id="TPP66441.1"/>
    </source>
</evidence>
<keyword evidence="7" id="KW-0539">Nucleus</keyword>
<evidence type="ECO:0000256" key="1">
    <source>
        <dbReference type="ARBA" id="ARBA00004123"/>
    </source>
</evidence>
<dbReference type="EMBL" id="SUNJ01001821">
    <property type="protein sequence ID" value="TPP66441.1"/>
    <property type="molecule type" value="Genomic_DNA"/>
</dbReference>
<dbReference type="GO" id="GO:0000978">
    <property type="term" value="F:RNA polymerase II cis-regulatory region sequence-specific DNA binding"/>
    <property type="evidence" value="ECO:0007669"/>
    <property type="project" value="TreeGrafter"/>
</dbReference>
<gene>
    <name evidence="11" type="ORF">FGIG_02656</name>
</gene>
<dbReference type="GO" id="GO:0042795">
    <property type="term" value="P:snRNA transcription by RNA polymerase II"/>
    <property type="evidence" value="ECO:0007669"/>
    <property type="project" value="TreeGrafter"/>
</dbReference>
<comment type="subcellular location">
    <subcellularLocation>
        <location evidence="1">Nucleus</location>
    </subcellularLocation>
</comment>
<proteinExistence type="inferred from homology"/>
<dbReference type="Pfam" id="PF12554">
    <property type="entry name" value="MOZART1"/>
    <property type="match status" value="1"/>
</dbReference>
<reference evidence="11 12" key="1">
    <citation type="submission" date="2019-04" db="EMBL/GenBank/DDBJ databases">
        <title>Annotation for the trematode Fasciola gigantica.</title>
        <authorList>
            <person name="Choi Y.-J."/>
        </authorList>
    </citation>
    <scope>NUCLEOTIDE SEQUENCE [LARGE SCALE GENOMIC DNA]</scope>
    <source>
        <strain evidence="11">Uganda_cow_1</strain>
    </source>
</reference>
<dbReference type="GO" id="GO:0042796">
    <property type="term" value="P:snRNA transcription by RNA polymerase III"/>
    <property type="evidence" value="ECO:0007669"/>
    <property type="project" value="TreeGrafter"/>
</dbReference>
<dbReference type="GO" id="GO:0019185">
    <property type="term" value="C:snRNA-activating protein complex"/>
    <property type="evidence" value="ECO:0007669"/>
    <property type="project" value="TreeGrafter"/>
</dbReference>
<dbReference type="InterPro" id="IPR022214">
    <property type="entry name" value="MZT1"/>
</dbReference>
<dbReference type="Proteomes" id="UP000316759">
    <property type="component" value="Unassembled WGS sequence"/>
</dbReference>
<dbReference type="GO" id="GO:0003681">
    <property type="term" value="F:bent DNA binding"/>
    <property type="evidence" value="ECO:0007669"/>
    <property type="project" value="TreeGrafter"/>
</dbReference>
<evidence type="ECO:0000256" key="9">
    <source>
        <dbReference type="ARBA" id="ARBA00025958"/>
    </source>
</evidence>
<dbReference type="GO" id="GO:0001046">
    <property type="term" value="F:core promoter sequence-specific DNA binding"/>
    <property type="evidence" value="ECO:0007669"/>
    <property type="project" value="TreeGrafter"/>
</dbReference>
<dbReference type="GO" id="GO:0000931">
    <property type="term" value="C:gamma-tubulin ring complex"/>
    <property type="evidence" value="ECO:0007669"/>
    <property type="project" value="InterPro"/>
</dbReference>
<protein>
    <recommendedName>
        <fullName evidence="3">snRNA-activating protein complex subunit 3</fullName>
    </recommendedName>
    <alternativeName>
        <fullName evidence="10">Small nuclear RNA-activating complex polypeptide 3</fullName>
    </alternativeName>
</protein>
<dbReference type="InterPro" id="IPR022042">
    <property type="entry name" value="snRNA-activating_su3"/>
</dbReference>
<evidence type="ECO:0000256" key="4">
    <source>
        <dbReference type="ARBA" id="ARBA00023015"/>
    </source>
</evidence>
<dbReference type="OrthoDB" id="48571at2759"/>
<comment type="function">
    <text evidence="8">Part of the SNAPc complex required for the transcription of both RNA polymerase II and III small-nuclear RNA genes. Binds to the proximal sequence element (PSE), a non-TATA-box basal promoter element common to these 2 types of genes. Recruits TBP and BRF2 to the U6 snRNA TATA box.</text>
</comment>
<dbReference type="STRING" id="46835.A0A504Z200"/>
<dbReference type="Pfam" id="PF12251">
    <property type="entry name" value="SNAPC3"/>
    <property type="match status" value="1"/>
</dbReference>
<keyword evidence="4" id="KW-0805">Transcription regulation</keyword>
<comment type="subunit">
    <text evidence="9">Part of the SNAPc complex composed of 5 subunits: SNAPC1, SNAPC2, SNAPC3, SNAPC4 and SNAPC5. SNAPC3 interacts with SNAPC1.</text>
</comment>
<dbReference type="GO" id="GO:0005634">
    <property type="term" value="C:nucleus"/>
    <property type="evidence" value="ECO:0007669"/>
    <property type="project" value="UniProtKB-SubCell"/>
</dbReference>
<evidence type="ECO:0000256" key="2">
    <source>
        <dbReference type="ARBA" id="ARBA00010410"/>
    </source>
</evidence>
<dbReference type="GO" id="GO:0001006">
    <property type="term" value="F:RNA polymerase III type 3 promoter sequence-specific DNA binding"/>
    <property type="evidence" value="ECO:0007669"/>
    <property type="project" value="TreeGrafter"/>
</dbReference>
<keyword evidence="12" id="KW-1185">Reference proteome</keyword>
<dbReference type="PANTHER" id="PTHR13421:SF16">
    <property type="entry name" value="SNRNA-ACTIVATING PROTEIN COMPLEX SUBUNIT 3"/>
    <property type="match status" value="1"/>
</dbReference>
<evidence type="ECO:0000256" key="10">
    <source>
        <dbReference type="ARBA" id="ARBA00029606"/>
    </source>
</evidence>